<dbReference type="PANTHER" id="PTHR43775:SF51">
    <property type="entry name" value="INACTIVE PHENOLPHTHIOCEROL SYNTHESIS POLYKETIDE SYNTHASE TYPE I PKS1-RELATED"/>
    <property type="match status" value="1"/>
</dbReference>
<evidence type="ECO:0000256" key="4">
    <source>
        <dbReference type="SAM" id="MobiDB-lite"/>
    </source>
</evidence>
<dbReference type="PROSITE" id="PS52019">
    <property type="entry name" value="PKS_MFAS_DH"/>
    <property type="match status" value="1"/>
</dbReference>
<accession>A0ABV1WMP2</accession>
<feature type="compositionally biased region" description="Basic residues" evidence="4">
    <location>
        <begin position="344"/>
        <end position="354"/>
    </location>
</feature>
<feature type="active site" description="Proton acceptor; for dehydratase activity" evidence="3">
    <location>
        <position position="1"/>
    </location>
</feature>
<gene>
    <name evidence="6" type="ORF">ABT317_51235</name>
</gene>
<dbReference type="Pfam" id="PF22953">
    <property type="entry name" value="SpnB_Rossmann"/>
    <property type="match status" value="1"/>
</dbReference>
<keyword evidence="1" id="KW-0808">Transferase</keyword>
<dbReference type="InterPro" id="IPR042104">
    <property type="entry name" value="PKS_dehydratase_sf"/>
</dbReference>
<proteinExistence type="predicted"/>
<evidence type="ECO:0000313" key="6">
    <source>
        <dbReference type="EMBL" id="MER6985098.1"/>
    </source>
</evidence>
<evidence type="ECO:0000259" key="5">
    <source>
        <dbReference type="PROSITE" id="PS52019"/>
    </source>
</evidence>
<dbReference type="Pfam" id="PF14765">
    <property type="entry name" value="PS-DH"/>
    <property type="match status" value="1"/>
</dbReference>
<reference evidence="6 7" key="1">
    <citation type="submission" date="2024-06" db="EMBL/GenBank/DDBJ databases">
        <title>The Natural Products Discovery Center: Release of the First 8490 Sequenced Strains for Exploring Actinobacteria Biosynthetic Diversity.</title>
        <authorList>
            <person name="Kalkreuter E."/>
            <person name="Kautsar S.A."/>
            <person name="Yang D."/>
            <person name="Bader C.D."/>
            <person name="Teijaro C.N."/>
            <person name="Fluegel L."/>
            <person name="Davis C.M."/>
            <person name="Simpson J.R."/>
            <person name="Lauterbach L."/>
            <person name="Steele A.D."/>
            <person name="Gui C."/>
            <person name="Meng S."/>
            <person name="Li G."/>
            <person name="Viehrig K."/>
            <person name="Ye F."/>
            <person name="Su P."/>
            <person name="Kiefer A.F."/>
            <person name="Nichols A."/>
            <person name="Cepeda A.J."/>
            <person name="Yan W."/>
            <person name="Fan B."/>
            <person name="Jiang Y."/>
            <person name="Adhikari A."/>
            <person name="Zheng C.-J."/>
            <person name="Schuster L."/>
            <person name="Cowan T.M."/>
            <person name="Smanski M.J."/>
            <person name="Chevrette M.G."/>
            <person name="De Carvalho L.P.S."/>
            <person name="Shen B."/>
        </authorList>
    </citation>
    <scope>NUCLEOTIDE SEQUENCE [LARGE SCALE GENOMIC DNA]</scope>
    <source>
        <strain evidence="6 7">NPDC000634</strain>
    </source>
</reference>
<comment type="caution">
    <text evidence="6">The sequence shown here is derived from an EMBL/GenBank/DDBJ whole genome shotgun (WGS) entry which is preliminary data.</text>
</comment>
<organism evidence="6 7">
    <name type="scientific">Streptomyces carpinensis</name>
    <dbReference type="NCBI Taxonomy" id="66369"/>
    <lineage>
        <taxon>Bacteria</taxon>
        <taxon>Bacillati</taxon>
        <taxon>Actinomycetota</taxon>
        <taxon>Actinomycetes</taxon>
        <taxon>Kitasatosporales</taxon>
        <taxon>Streptomycetaceae</taxon>
        <taxon>Streptomyces</taxon>
    </lineage>
</organism>
<keyword evidence="7" id="KW-1185">Reference proteome</keyword>
<dbReference type="SUPFAM" id="SSF51735">
    <property type="entry name" value="NAD(P)-binding Rossmann-fold domains"/>
    <property type="match status" value="1"/>
</dbReference>
<dbReference type="InterPro" id="IPR036291">
    <property type="entry name" value="NAD(P)-bd_dom_sf"/>
</dbReference>
<dbReference type="PANTHER" id="PTHR43775">
    <property type="entry name" value="FATTY ACID SYNTHASE"/>
    <property type="match status" value="1"/>
</dbReference>
<protein>
    <submittedName>
        <fullName evidence="6">Polyketide synthase dehydratase domain-containing protein</fullName>
    </submittedName>
</protein>
<dbReference type="InterPro" id="IPR049900">
    <property type="entry name" value="PKS_mFAS_DH"/>
</dbReference>
<feature type="domain" description="PKS/mFAS DH" evidence="5">
    <location>
        <begin position="1"/>
        <end position="152"/>
    </location>
</feature>
<dbReference type="Proteomes" id="UP001458415">
    <property type="component" value="Unassembled WGS sequence"/>
</dbReference>
<evidence type="ECO:0000256" key="1">
    <source>
        <dbReference type="ARBA" id="ARBA00022679"/>
    </source>
</evidence>
<feature type="region of interest" description="Disordered" evidence="4">
    <location>
        <begin position="329"/>
        <end position="354"/>
    </location>
</feature>
<dbReference type="InterPro" id="IPR055123">
    <property type="entry name" value="SpnB-like_Rossmann"/>
</dbReference>
<feature type="non-terminal residue" evidence="6">
    <location>
        <position position="1"/>
    </location>
</feature>
<evidence type="ECO:0000313" key="7">
    <source>
        <dbReference type="Proteomes" id="UP001458415"/>
    </source>
</evidence>
<feature type="region of interest" description="N-terminal hotdog fold" evidence="3">
    <location>
        <position position="1"/>
    </location>
</feature>
<dbReference type="EMBL" id="JBEPCU010002202">
    <property type="protein sequence ID" value="MER6985098.1"/>
    <property type="molecule type" value="Genomic_DNA"/>
</dbReference>
<dbReference type="Gene3D" id="3.10.129.110">
    <property type="entry name" value="Polyketide synthase dehydratase"/>
    <property type="match status" value="1"/>
</dbReference>
<dbReference type="InterPro" id="IPR050091">
    <property type="entry name" value="PKS_NRPS_Biosynth_Enz"/>
</dbReference>
<name>A0ABV1WMP2_9ACTN</name>
<sequence>HGTLAGQWPPADAEAVDVGTLYPDMAEQGYGYGPAFHGVRAVWRRDGEVFAEVSLPDPARTDAAAFGLHPALLDAALHPADHALAGEDLQGTWIPFCWNGVTLHATGAATVRVHITARGRHELAVALADPAGRPVAAVDSLLLRVVSGDQLKNARRDPLLSVQWQPLPLPGTALDRDAEPIDLADAIDLATMAGLVGATAPAVTGSVLYRVPATPDGDVPAAVRAVATQALEVVRTWITEEPYAQSRLVVVTRGGAAAPGADVDLGQAPVWGLVRSAEVENPGRFVLVDSDGTEASEAALTAALATGEPEIALRDGQAYIPRLAAVPQPETPREQPWCGTGRCAARRRRASRLP</sequence>
<feature type="region of interest" description="C-terminal hotdog fold" evidence="3">
    <location>
        <begin position="13"/>
        <end position="152"/>
    </location>
</feature>
<evidence type="ECO:0000256" key="3">
    <source>
        <dbReference type="PROSITE-ProRule" id="PRU01363"/>
    </source>
</evidence>
<evidence type="ECO:0000256" key="2">
    <source>
        <dbReference type="ARBA" id="ARBA00023268"/>
    </source>
</evidence>
<feature type="active site" description="Proton donor; for dehydratase activity" evidence="3">
    <location>
        <position position="74"/>
    </location>
</feature>
<keyword evidence="2" id="KW-0511">Multifunctional enzyme</keyword>
<dbReference type="Gene3D" id="3.40.50.11460">
    <property type="match status" value="1"/>
</dbReference>
<dbReference type="InterPro" id="IPR049551">
    <property type="entry name" value="PKS_DH_C"/>
</dbReference>